<evidence type="ECO:0000256" key="1">
    <source>
        <dbReference type="ARBA" id="ARBA00023125"/>
    </source>
</evidence>
<dbReference type="Proteomes" id="UP000315842">
    <property type="component" value="Unassembled WGS sequence"/>
</dbReference>
<dbReference type="PROSITE" id="PS50935">
    <property type="entry name" value="SSB"/>
    <property type="match status" value="1"/>
</dbReference>
<dbReference type="AlphaFoldDB" id="A0A4Y3KBB3"/>
<dbReference type="EMBL" id="BJLP01000026">
    <property type="protein sequence ID" value="GEA81287.1"/>
    <property type="molecule type" value="Genomic_DNA"/>
</dbReference>
<accession>A0A4Y3KBB3</accession>
<evidence type="ECO:0000256" key="3">
    <source>
        <dbReference type="RuleBase" id="RU000524"/>
    </source>
</evidence>
<organism evidence="5 6">
    <name type="scientific">Cellulomonas uda</name>
    <dbReference type="NCBI Taxonomy" id="1714"/>
    <lineage>
        <taxon>Bacteria</taxon>
        <taxon>Bacillati</taxon>
        <taxon>Actinomycetota</taxon>
        <taxon>Actinomycetes</taxon>
        <taxon>Micrococcales</taxon>
        <taxon>Cellulomonadaceae</taxon>
        <taxon>Cellulomonas</taxon>
    </lineage>
</organism>
<feature type="compositionally biased region" description="Acidic residues" evidence="4">
    <location>
        <begin position="158"/>
        <end position="167"/>
    </location>
</feature>
<evidence type="ECO:0000313" key="6">
    <source>
        <dbReference type="Proteomes" id="UP000315842"/>
    </source>
</evidence>
<dbReference type="InterPro" id="IPR011344">
    <property type="entry name" value="ssDNA-bd"/>
</dbReference>
<evidence type="ECO:0000256" key="4">
    <source>
        <dbReference type="SAM" id="MobiDB-lite"/>
    </source>
</evidence>
<protein>
    <recommendedName>
        <fullName evidence="3">Single-stranded DNA-binding protein</fullName>
    </recommendedName>
</protein>
<name>A0A4Y3KBB3_CELUD</name>
<dbReference type="GO" id="GO:0006260">
    <property type="term" value="P:DNA replication"/>
    <property type="evidence" value="ECO:0007669"/>
    <property type="project" value="InterPro"/>
</dbReference>
<feature type="region of interest" description="Disordered" evidence="4">
    <location>
        <begin position="150"/>
        <end position="184"/>
    </location>
</feature>
<dbReference type="Pfam" id="PF00436">
    <property type="entry name" value="SSB"/>
    <property type="match status" value="1"/>
</dbReference>
<proteinExistence type="predicted"/>
<dbReference type="InterPro" id="IPR012340">
    <property type="entry name" value="NA-bd_OB-fold"/>
</dbReference>
<dbReference type="SUPFAM" id="SSF50249">
    <property type="entry name" value="Nucleic acid-binding proteins"/>
    <property type="match status" value="1"/>
</dbReference>
<evidence type="ECO:0000313" key="5">
    <source>
        <dbReference type="EMBL" id="GEA81287.1"/>
    </source>
</evidence>
<keyword evidence="1 2" id="KW-0238">DNA-binding</keyword>
<reference evidence="5 6" key="1">
    <citation type="submission" date="2019-06" db="EMBL/GenBank/DDBJ databases">
        <title>Whole genome shotgun sequence of Cellulomonas uda NBRC 3747.</title>
        <authorList>
            <person name="Hosoyama A."/>
            <person name="Uohara A."/>
            <person name="Ohji S."/>
            <person name="Ichikawa N."/>
        </authorList>
    </citation>
    <scope>NUCLEOTIDE SEQUENCE [LARGE SCALE GENOMIC DNA]</scope>
    <source>
        <strain evidence="5 6">NBRC 3747</strain>
    </source>
</reference>
<comment type="caution">
    <text evidence="5">The sequence shown here is derived from an EMBL/GenBank/DDBJ whole genome shotgun (WGS) entry which is preliminary data.</text>
</comment>
<gene>
    <name evidence="5" type="ORF">CUD01_17310</name>
</gene>
<dbReference type="GO" id="GO:0003697">
    <property type="term" value="F:single-stranded DNA binding"/>
    <property type="evidence" value="ECO:0007669"/>
    <property type="project" value="InterPro"/>
</dbReference>
<dbReference type="CDD" id="cd04496">
    <property type="entry name" value="SSB_OBF"/>
    <property type="match status" value="1"/>
</dbReference>
<dbReference type="RefSeq" id="WP_094179643.1">
    <property type="nucleotide sequence ID" value="NZ_BJLP01000026.1"/>
</dbReference>
<dbReference type="NCBIfam" id="TIGR00621">
    <property type="entry name" value="ssb"/>
    <property type="match status" value="1"/>
</dbReference>
<sequence>MSNGTLDITVTGWVGSEITTLPAQDGRAAYTTFRVGSTRRWWNRVTGQWQDSQTEWFQVKAWRALAVNAGLSLRKGVPVVVQGRLSTREWQDQGGATRTSLVLEATAIGLDLTYGTVAFERTLSGAAALAADEVRSDRPVDVTRLVELDEASAHDAPDEQAPDEGLVDEGHVLTEEATLAGATR</sequence>
<keyword evidence="6" id="KW-1185">Reference proteome</keyword>
<dbReference type="InterPro" id="IPR000424">
    <property type="entry name" value="Primosome_PriB/ssb"/>
</dbReference>
<dbReference type="Gene3D" id="2.40.50.140">
    <property type="entry name" value="Nucleic acid-binding proteins"/>
    <property type="match status" value="1"/>
</dbReference>
<evidence type="ECO:0000256" key="2">
    <source>
        <dbReference type="PROSITE-ProRule" id="PRU00252"/>
    </source>
</evidence>